<sequence>MGIEGKANVLFVNMVYNGYILVLDHHLSYLYGAFCDTFVWCYECETHCFLLFEIFSVGNEMKIKSWNDRRSVGNVALKFSFSRVLNLAANLDVLMLNIF</sequence>
<dbReference type="EMBL" id="CM004395">
    <property type="protein sequence ID" value="OAY40337.1"/>
    <property type="molecule type" value="Genomic_DNA"/>
</dbReference>
<dbReference type="AlphaFoldDB" id="A0A2C9V6Z5"/>
<evidence type="ECO:0000313" key="1">
    <source>
        <dbReference type="EMBL" id="OAY40337.1"/>
    </source>
</evidence>
<name>A0A2C9V6Z5_MANES</name>
<organism evidence="1">
    <name type="scientific">Manihot esculenta</name>
    <name type="common">Cassava</name>
    <name type="synonym">Jatropha manihot</name>
    <dbReference type="NCBI Taxonomy" id="3983"/>
    <lineage>
        <taxon>Eukaryota</taxon>
        <taxon>Viridiplantae</taxon>
        <taxon>Streptophyta</taxon>
        <taxon>Embryophyta</taxon>
        <taxon>Tracheophyta</taxon>
        <taxon>Spermatophyta</taxon>
        <taxon>Magnoliopsida</taxon>
        <taxon>eudicotyledons</taxon>
        <taxon>Gunneridae</taxon>
        <taxon>Pentapetalae</taxon>
        <taxon>rosids</taxon>
        <taxon>fabids</taxon>
        <taxon>Malpighiales</taxon>
        <taxon>Euphorbiaceae</taxon>
        <taxon>Crotonoideae</taxon>
        <taxon>Manihoteae</taxon>
        <taxon>Manihot</taxon>
    </lineage>
</organism>
<proteinExistence type="predicted"/>
<protein>
    <submittedName>
        <fullName evidence="1">Uncharacterized protein</fullName>
    </submittedName>
</protein>
<gene>
    <name evidence="1" type="ORF">MANES_09G014000</name>
</gene>
<reference evidence="1" key="1">
    <citation type="submission" date="2016-02" db="EMBL/GenBank/DDBJ databases">
        <title>WGS assembly of Manihot esculenta.</title>
        <authorList>
            <person name="Bredeson J.V."/>
            <person name="Prochnik S.E."/>
            <person name="Lyons J.B."/>
            <person name="Schmutz J."/>
            <person name="Grimwood J."/>
            <person name="Vrebalov J."/>
            <person name="Bart R.S."/>
            <person name="Amuge T."/>
            <person name="Ferguson M.E."/>
            <person name="Green R."/>
            <person name="Putnam N."/>
            <person name="Stites J."/>
            <person name="Rounsley S."/>
            <person name="Rokhsar D.S."/>
        </authorList>
    </citation>
    <scope>NUCLEOTIDE SEQUENCE [LARGE SCALE GENOMIC DNA]</scope>
    <source>
        <tissue evidence="1">Leaf</tissue>
    </source>
</reference>
<accession>A0A2C9V6Z5</accession>